<sequence length="83" mass="9311">MTRRTAGCNSIPDDVTSVSDELVPSSLWDPDHWVNDNWVNATVGYEHDVQLFLLTGTRFVNNGAKKCCCKEITAKKPLIHGHR</sequence>
<dbReference type="AlphaFoldDB" id="A0A915HQS3"/>
<accession>A0A915HQS3</accession>
<reference evidence="2" key="1">
    <citation type="submission" date="2022-11" db="UniProtKB">
        <authorList>
            <consortium name="WormBaseParasite"/>
        </authorList>
    </citation>
    <scope>IDENTIFICATION</scope>
</reference>
<dbReference type="WBParaSite" id="nRc.2.0.1.t04288-RA">
    <property type="protein sequence ID" value="nRc.2.0.1.t04288-RA"/>
    <property type="gene ID" value="nRc.2.0.1.g04288"/>
</dbReference>
<evidence type="ECO:0000313" key="2">
    <source>
        <dbReference type="WBParaSite" id="nRc.2.0.1.t04288-RA"/>
    </source>
</evidence>
<dbReference type="Proteomes" id="UP000887565">
    <property type="component" value="Unplaced"/>
</dbReference>
<organism evidence="1 2">
    <name type="scientific">Romanomermis culicivorax</name>
    <name type="common">Nematode worm</name>
    <dbReference type="NCBI Taxonomy" id="13658"/>
    <lineage>
        <taxon>Eukaryota</taxon>
        <taxon>Metazoa</taxon>
        <taxon>Ecdysozoa</taxon>
        <taxon>Nematoda</taxon>
        <taxon>Enoplea</taxon>
        <taxon>Dorylaimia</taxon>
        <taxon>Mermithida</taxon>
        <taxon>Mermithoidea</taxon>
        <taxon>Mermithidae</taxon>
        <taxon>Romanomermis</taxon>
    </lineage>
</organism>
<evidence type="ECO:0000313" key="1">
    <source>
        <dbReference type="Proteomes" id="UP000887565"/>
    </source>
</evidence>
<keyword evidence="1" id="KW-1185">Reference proteome</keyword>
<protein>
    <submittedName>
        <fullName evidence="2">Uncharacterized protein</fullName>
    </submittedName>
</protein>
<proteinExistence type="predicted"/>
<name>A0A915HQS3_ROMCU</name>